<reference evidence="6" key="1">
    <citation type="submission" date="2022-11" db="UniProtKB">
        <authorList>
            <consortium name="WormBaseParasite"/>
        </authorList>
    </citation>
    <scope>IDENTIFICATION</scope>
</reference>
<feature type="compositionally biased region" description="Polar residues" evidence="3">
    <location>
        <begin position="335"/>
        <end position="355"/>
    </location>
</feature>
<evidence type="ECO:0000313" key="6">
    <source>
        <dbReference type="WBParaSite" id="ACRNAN_scaffold346.g17480.t1"/>
    </source>
</evidence>
<proteinExistence type="inferred from homology"/>
<dbReference type="Proteomes" id="UP000887540">
    <property type="component" value="Unplaced"/>
</dbReference>
<dbReference type="Pfam" id="PF08585">
    <property type="entry name" value="RMI1_N_C"/>
    <property type="match status" value="1"/>
</dbReference>
<comment type="similarity">
    <text evidence="1">Belongs to the RMI1 family.</text>
</comment>
<evidence type="ECO:0000256" key="2">
    <source>
        <dbReference type="ARBA" id="ARBA00018987"/>
    </source>
</evidence>
<dbReference type="GO" id="GO:0000724">
    <property type="term" value="P:double-strand break repair via homologous recombination"/>
    <property type="evidence" value="ECO:0007669"/>
    <property type="project" value="TreeGrafter"/>
</dbReference>
<dbReference type="InterPro" id="IPR013894">
    <property type="entry name" value="RMI1_OB"/>
</dbReference>
<evidence type="ECO:0000256" key="3">
    <source>
        <dbReference type="SAM" id="MobiDB-lite"/>
    </source>
</evidence>
<sequence length="608" mass="68871">MEERLRQFFTSQLKIQLKPDWLADLLVYISSNNLDGERLVKAAYDQWLFSNLVESVLDIGTSCMSQFKKLNFKKTDNSEFDSGPNENGEETNFYEPKPTRMLYIELSDGQTKMNALEYDSIAELSILTSIGCKILVLGPVQIRKRTFLLTSGNIQVLGGDVEELMAMNRPLQLLAKKLNKLLPEEEKKQETLNERVTYSTPVVNAPPQLLAETNLNPNVSVSPSTNSFLNTTATSTSSNRLPLEVLETLIEEDDDDVYDDFVPASPVDTQIIEDEFSNLEPMPVPQIQHPAVFTRPVLEEVVEPRVEQEWEERSPQPKITPSLIKQRLFSRGTRDFSTSNSLLTPGPSTKQQVDTTPPVATIRPLRTLSQKEESTFDFLMQIAEPRGNPISTQSNTPSSTQIQSSSNSILDISPVNLNPFAKNKRPTTQTPIEIITIDEEPEIKRETRTPSPKRTRIMEEKPEENEYVSKFKLLNITLIADVLKLMRFSVGTKRVLIVAIILEKPEKLNMVDDEWILKVQLIDESQKPTTSVMSHELLCQLMGMTPSQAVTIKNSKNKQRISDGQSRIQALYTQLERLDLLFEIEFFASNASLPIIHKMETLAQRLLS</sequence>
<feature type="region of interest" description="Disordered" evidence="3">
    <location>
        <begin position="335"/>
        <end position="357"/>
    </location>
</feature>
<keyword evidence="5" id="KW-1185">Reference proteome</keyword>
<dbReference type="GO" id="GO:0031422">
    <property type="term" value="C:RecQ family helicase-topoisomerase III complex"/>
    <property type="evidence" value="ECO:0007669"/>
    <property type="project" value="TreeGrafter"/>
</dbReference>
<feature type="region of interest" description="Disordered" evidence="3">
    <location>
        <begin position="386"/>
        <end position="407"/>
    </location>
</feature>
<name>A0A914DQU0_9BILA</name>
<dbReference type="WBParaSite" id="ACRNAN_scaffold346.g17480.t1">
    <property type="protein sequence ID" value="ACRNAN_scaffold346.g17480.t1"/>
    <property type="gene ID" value="ACRNAN_scaffold346.g17480"/>
</dbReference>
<dbReference type="PANTHER" id="PTHR14790">
    <property type="entry name" value="RECQ-MEDIATED GENOME INSTABILITY PROTEIN 1 RMI1"/>
    <property type="match status" value="1"/>
</dbReference>
<dbReference type="Gene3D" id="2.40.50.770">
    <property type="entry name" value="RecQ-mediated genome instability protein Rmi1, C-terminal domain"/>
    <property type="match status" value="1"/>
</dbReference>
<dbReference type="GO" id="GO:0016604">
    <property type="term" value="C:nuclear body"/>
    <property type="evidence" value="ECO:0007669"/>
    <property type="project" value="TreeGrafter"/>
</dbReference>
<feature type="domain" description="RecQ mediated genome instability protein 1 OB-fold" evidence="4">
    <location>
        <begin position="53"/>
        <end position="169"/>
    </location>
</feature>
<feature type="compositionally biased region" description="Low complexity" evidence="3">
    <location>
        <begin position="388"/>
        <end position="407"/>
    </location>
</feature>
<dbReference type="PANTHER" id="PTHR14790:SF15">
    <property type="entry name" value="RECQ-MEDIATED GENOME INSTABILITY PROTEIN 1"/>
    <property type="match status" value="1"/>
</dbReference>
<evidence type="ECO:0000256" key="1">
    <source>
        <dbReference type="ARBA" id="ARBA00006395"/>
    </source>
</evidence>
<dbReference type="AlphaFoldDB" id="A0A914DQU0"/>
<evidence type="ECO:0000313" key="5">
    <source>
        <dbReference type="Proteomes" id="UP000887540"/>
    </source>
</evidence>
<organism evidence="5 6">
    <name type="scientific">Acrobeloides nanus</name>
    <dbReference type="NCBI Taxonomy" id="290746"/>
    <lineage>
        <taxon>Eukaryota</taxon>
        <taxon>Metazoa</taxon>
        <taxon>Ecdysozoa</taxon>
        <taxon>Nematoda</taxon>
        <taxon>Chromadorea</taxon>
        <taxon>Rhabditida</taxon>
        <taxon>Tylenchina</taxon>
        <taxon>Cephalobomorpha</taxon>
        <taxon>Cephaloboidea</taxon>
        <taxon>Cephalobidae</taxon>
        <taxon>Acrobeloides</taxon>
    </lineage>
</organism>
<evidence type="ECO:0000259" key="4">
    <source>
        <dbReference type="Pfam" id="PF08585"/>
    </source>
</evidence>
<dbReference type="InterPro" id="IPR042470">
    <property type="entry name" value="RMI1_N_C_sf"/>
</dbReference>
<accession>A0A914DQU0</accession>
<dbReference type="GO" id="GO:0000712">
    <property type="term" value="P:resolution of meiotic recombination intermediates"/>
    <property type="evidence" value="ECO:0007669"/>
    <property type="project" value="TreeGrafter"/>
</dbReference>
<protein>
    <recommendedName>
        <fullName evidence="2">RecQ-mediated genome instability protein 1</fullName>
    </recommendedName>
</protein>